<dbReference type="SMART" id="SM00382">
    <property type="entry name" value="AAA"/>
    <property type="match status" value="1"/>
</dbReference>
<dbReference type="PANTHER" id="PTHR42788">
    <property type="entry name" value="TAURINE IMPORT ATP-BINDING PROTEIN-RELATED"/>
    <property type="match status" value="1"/>
</dbReference>
<sequence length="257" mass="28529">MIAFTKVSKSFDNGGKNFVRALNEISFEIERKEILCVVGPSGCGKSTIINLLAGFIVPDSGSITVSGKEVAGPSYLRTVVFQDDALFPWKTVKDNIGFGLRCKGLGSNEQAKKIRDILSITNLGEFSDCYPAQLSGGMKQMCALGRALAIEPEIILMDEPFASLDQQTRDLIQEEFLKIKDQIAQTVLLVTHNIDEAIFLGDKILVLTARPAQIKEIITVPFEKPRSPDIRSSQEFIDIKSRIWYMLRNDISVENLV</sequence>
<name>A0A0G1KKJ8_UNCKA</name>
<dbReference type="EMBL" id="LCJU01000025">
    <property type="protein sequence ID" value="KKT84231.1"/>
    <property type="molecule type" value="Genomic_DNA"/>
</dbReference>
<keyword evidence="2" id="KW-0547">Nucleotide-binding</keyword>
<evidence type="ECO:0000256" key="2">
    <source>
        <dbReference type="ARBA" id="ARBA00022741"/>
    </source>
</evidence>
<dbReference type="InterPro" id="IPR027417">
    <property type="entry name" value="P-loop_NTPase"/>
</dbReference>
<comment type="caution">
    <text evidence="5">The sequence shown here is derived from an EMBL/GenBank/DDBJ whole genome shotgun (WGS) entry which is preliminary data.</text>
</comment>
<evidence type="ECO:0000259" key="4">
    <source>
        <dbReference type="PROSITE" id="PS50893"/>
    </source>
</evidence>
<gene>
    <name evidence="5" type="ORF">UW82_C0025G0002</name>
</gene>
<organism evidence="5 6">
    <name type="scientific">candidate division WWE3 bacterium GW2011_GWC2_44_9</name>
    <dbReference type="NCBI Taxonomy" id="1619125"/>
    <lineage>
        <taxon>Bacteria</taxon>
        <taxon>Katanobacteria</taxon>
    </lineage>
</organism>
<dbReference type="GO" id="GO:0005524">
    <property type="term" value="F:ATP binding"/>
    <property type="evidence" value="ECO:0007669"/>
    <property type="project" value="UniProtKB-KW"/>
</dbReference>
<dbReference type="Pfam" id="PF00005">
    <property type="entry name" value="ABC_tran"/>
    <property type="match status" value="1"/>
</dbReference>
<dbReference type="AlphaFoldDB" id="A0A0G1KKJ8"/>
<evidence type="ECO:0000313" key="6">
    <source>
        <dbReference type="Proteomes" id="UP000034504"/>
    </source>
</evidence>
<proteinExistence type="predicted"/>
<accession>A0A0G1KKJ8</accession>
<reference evidence="5 6" key="1">
    <citation type="journal article" date="2015" name="Nature">
        <title>rRNA introns, odd ribosomes, and small enigmatic genomes across a large radiation of phyla.</title>
        <authorList>
            <person name="Brown C.T."/>
            <person name="Hug L.A."/>
            <person name="Thomas B.C."/>
            <person name="Sharon I."/>
            <person name="Castelle C.J."/>
            <person name="Singh A."/>
            <person name="Wilkins M.J."/>
            <person name="Williams K.H."/>
            <person name="Banfield J.F."/>
        </authorList>
    </citation>
    <scope>NUCLEOTIDE SEQUENCE [LARGE SCALE GENOMIC DNA]</scope>
</reference>
<keyword evidence="1" id="KW-0813">Transport</keyword>
<dbReference type="InterPro" id="IPR003439">
    <property type="entry name" value="ABC_transporter-like_ATP-bd"/>
</dbReference>
<evidence type="ECO:0000256" key="1">
    <source>
        <dbReference type="ARBA" id="ARBA00022448"/>
    </source>
</evidence>
<dbReference type="PANTHER" id="PTHR42788:SF13">
    <property type="entry name" value="ALIPHATIC SULFONATES IMPORT ATP-BINDING PROTEIN SSUB"/>
    <property type="match status" value="1"/>
</dbReference>
<keyword evidence="3" id="KW-0067">ATP-binding</keyword>
<dbReference type="CDD" id="cd03293">
    <property type="entry name" value="ABC_NrtD_SsuB_transporters"/>
    <property type="match status" value="1"/>
</dbReference>
<feature type="domain" description="ABC transporter" evidence="4">
    <location>
        <begin position="2"/>
        <end position="234"/>
    </location>
</feature>
<evidence type="ECO:0000256" key="3">
    <source>
        <dbReference type="ARBA" id="ARBA00022840"/>
    </source>
</evidence>
<dbReference type="PATRIC" id="fig|1619125.3.peg.493"/>
<dbReference type="Gene3D" id="3.40.50.300">
    <property type="entry name" value="P-loop containing nucleotide triphosphate hydrolases"/>
    <property type="match status" value="1"/>
</dbReference>
<dbReference type="InterPro" id="IPR050166">
    <property type="entry name" value="ABC_transporter_ATP-bind"/>
</dbReference>
<dbReference type="InterPro" id="IPR003593">
    <property type="entry name" value="AAA+_ATPase"/>
</dbReference>
<dbReference type="Proteomes" id="UP000034504">
    <property type="component" value="Unassembled WGS sequence"/>
</dbReference>
<protein>
    <submittedName>
        <fullName evidence="5">ABC transporter related protein</fullName>
    </submittedName>
</protein>
<dbReference type="PROSITE" id="PS50893">
    <property type="entry name" value="ABC_TRANSPORTER_2"/>
    <property type="match status" value="1"/>
</dbReference>
<evidence type="ECO:0000313" key="5">
    <source>
        <dbReference type="EMBL" id="KKT84231.1"/>
    </source>
</evidence>
<dbReference type="SUPFAM" id="SSF52540">
    <property type="entry name" value="P-loop containing nucleoside triphosphate hydrolases"/>
    <property type="match status" value="1"/>
</dbReference>
<dbReference type="GO" id="GO:0016887">
    <property type="term" value="F:ATP hydrolysis activity"/>
    <property type="evidence" value="ECO:0007669"/>
    <property type="project" value="InterPro"/>
</dbReference>